<accession>A0A1I3IRW1</accession>
<dbReference type="PANTHER" id="PTHR41521:SF4">
    <property type="entry name" value="BLR0684 PROTEIN"/>
    <property type="match status" value="1"/>
</dbReference>
<name>A0A1I3IRW1_9BURK</name>
<gene>
    <name evidence="2" type="ORF">SAMN05192543_103383</name>
</gene>
<reference evidence="2 3" key="1">
    <citation type="submission" date="2016-10" db="EMBL/GenBank/DDBJ databases">
        <authorList>
            <person name="de Groot N.N."/>
        </authorList>
    </citation>
    <scope>NUCLEOTIDE SEQUENCE [LARGE SCALE GENOMIC DNA]</scope>
    <source>
        <strain evidence="2 3">LMG 23650</strain>
    </source>
</reference>
<dbReference type="Proteomes" id="UP000199548">
    <property type="component" value="Unassembled WGS sequence"/>
</dbReference>
<organism evidence="2 3">
    <name type="scientific">Paraburkholderia megapolitana</name>
    <dbReference type="NCBI Taxonomy" id="420953"/>
    <lineage>
        <taxon>Bacteria</taxon>
        <taxon>Pseudomonadati</taxon>
        <taxon>Pseudomonadota</taxon>
        <taxon>Betaproteobacteria</taxon>
        <taxon>Burkholderiales</taxon>
        <taxon>Burkholderiaceae</taxon>
        <taxon>Paraburkholderia</taxon>
    </lineage>
</organism>
<dbReference type="STRING" id="420953.SAMN05192543_103383"/>
<sequence length="95" mass="10711">MPAYIVFDIDIHDPHAYEEYRRLGAPTLASYGGRFLVRGGAAQTLEGDWSPKRVVVLEFDSTEQAQAWYQSTEYQTAKAFRDRSAHSIGIMVEGL</sequence>
<dbReference type="AlphaFoldDB" id="A0A1I3IRW1"/>
<dbReference type="PANTHER" id="PTHR41521">
    <property type="match status" value="1"/>
</dbReference>
<dbReference type="OrthoDB" id="516779at2"/>
<dbReference type="Gene3D" id="3.30.70.100">
    <property type="match status" value="1"/>
</dbReference>
<feature type="domain" description="DUF1330" evidence="1">
    <location>
        <begin position="2"/>
        <end position="94"/>
    </location>
</feature>
<evidence type="ECO:0000313" key="3">
    <source>
        <dbReference type="Proteomes" id="UP000199548"/>
    </source>
</evidence>
<dbReference type="InterPro" id="IPR010753">
    <property type="entry name" value="DUF1330"/>
</dbReference>
<evidence type="ECO:0000259" key="1">
    <source>
        <dbReference type="Pfam" id="PF07045"/>
    </source>
</evidence>
<dbReference type="EMBL" id="FOQU01000003">
    <property type="protein sequence ID" value="SFI50513.1"/>
    <property type="molecule type" value="Genomic_DNA"/>
</dbReference>
<proteinExistence type="predicted"/>
<dbReference type="SUPFAM" id="SSF54909">
    <property type="entry name" value="Dimeric alpha+beta barrel"/>
    <property type="match status" value="1"/>
</dbReference>
<dbReference type="RefSeq" id="WP_091011308.1">
    <property type="nucleotide sequence ID" value="NZ_CP041745.1"/>
</dbReference>
<dbReference type="InterPro" id="IPR011008">
    <property type="entry name" value="Dimeric_a/b-barrel"/>
</dbReference>
<dbReference type="Pfam" id="PF07045">
    <property type="entry name" value="DUF1330"/>
    <property type="match status" value="1"/>
</dbReference>
<protein>
    <submittedName>
        <fullName evidence="2">Uncharacterized conserved protein, DUF1330 family</fullName>
    </submittedName>
</protein>
<keyword evidence="3" id="KW-1185">Reference proteome</keyword>
<evidence type="ECO:0000313" key="2">
    <source>
        <dbReference type="EMBL" id="SFI50513.1"/>
    </source>
</evidence>